<feature type="compositionally biased region" description="Basic and acidic residues" evidence="1">
    <location>
        <begin position="211"/>
        <end position="222"/>
    </location>
</feature>
<reference evidence="2 3" key="1">
    <citation type="submission" date="2019-06" db="EMBL/GenBank/DDBJ databases">
        <title>Evolution of Burkholderia multivorans in the lungs of Cystic Fibrosis patients.</title>
        <authorList>
            <person name="Moreira L.M."/>
        </authorList>
    </citation>
    <scope>NUCLEOTIDE SEQUENCE [LARGE SCALE GENOMIC DNA]</scope>
    <source>
        <strain evidence="2 3">VC13239</strain>
    </source>
</reference>
<dbReference type="Proteomes" id="UP001248067">
    <property type="component" value="Unassembled WGS sequence"/>
</dbReference>
<dbReference type="EMBL" id="VJSY01000066">
    <property type="protein sequence ID" value="MDR8757612.1"/>
    <property type="molecule type" value="Genomic_DNA"/>
</dbReference>
<gene>
    <name evidence="2" type="ORF">FEQ00_06068</name>
</gene>
<accession>A0ABU2ECL4</accession>
<feature type="region of interest" description="Disordered" evidence="1">
    <location>
        <begin position="1"/>
        <end position="20"/>
    </location>
</feature>
<evidence type="ECO:0000313" key="2">
    <source>
        <dbReference type="EMBL" id="MDR8757612.1"/>
    </source>
</evidence>
<feature type="region of interest" description="Disordered" evidence="1">
    <location>
        <begin position="211"/>
        <end position="232"/>
    </location>
</feature>
<evidence type="ECO:0000256" key="1">
    <source>
        <dbReference type="SAM" id="MobiDB-lite"/>
    </source>
</evidence>
<name>A0ABU2ECL4_9BURK</name>
<evidence type="ECO:0000313" key="3">
    <source>
        <dbReference type="Proteomes" id="UP001248067"/>
    </source>
</evidence>
<comment type="caution">
    <text evidence="2">The sequence shown here is derived from an EMBL/GenBank/DDBJ whole genome shotgun (WGS) entry which is preliminary data.</text>
</comment>
<proteinExistence type="predicted"/>
<protein>
    <submittedName>
        <fullName evidence="2">Uncharacterized protein</fullName>
    </submittedName>
</protein>
<sequence>MSFSLPSPRSIKRGPVTGFKTTAAILPRRRRNPECPTIPDPFGPKPAIRQPAPLGKRRQDTGSRIKARFDQRRVQDAPCRVTQLDGLGRPITDARNDEHVRRSLVGSLNAGQENQRLSSIECIRAFIEVLRRILLATTGVPATLRTLDQALFFLIGQLRSDLPRRYDRERRCGCNPGRGRGALADQRGHAADSPSHACRCSADDKSVIRTSPFDKQRHGESKFHKRCPVQTS</sequence>
<organism evidence="2 3">
    <name type="scientific">Burkholderia pseudomultivorans</name>
    <dbReference type="NCBI Taxonomy" id="1207504"/>
    <lineage>
        <taxon>Bacteria</taxon>
        <taxon>Pseudomonadati</taxon>
        <taxon>Pseudomonadota</taxon>
        <taxon>Betaproteobacteria</taxon>
        <taxon>Burkholderiales</taxon>
        <taxon>Burkholderiaceae</taxon>
        <taxon>Burkholderia</taxon>
        <taxon>Burkholderia cepacia complex</taxon>
    </lineage>
</organism>
<keyword evidence="3" id="KW-1185">Reference proteome</keyword>
<feature type="region of interest" description="Disordered" evidence="1">
    <location>
        <begin position="26"/>
        <end position="62"/>
    </location>
</feature>
<feature type="compositionally biased region" description="Basic residues" evidence="1">
    <location>
        <begin position="223"/>
        <end position="232"/>
    </location>
</feature>
<feature type="region of interest" description="Disordered" evidence="1">
    <location>
        <begin position="177"/>
        <end position="199"/>
    </location>
</feature>